<dbReference type="InterPro" id="IPR036397">
    <property type="entry name" value="RNaseH_sf"/>
</dbReference>
<dbReference type="InterPro" id="IPR001584">
    <property type="entry name" value="Integrase_cat-core"/>
</dbReference>
<feature type="domain" description="Integrase catalytic" evidence="1">
    <location>
        <begin position="43"/>
        <end position="170"/>
    </location>
</feature>
<dbReference type="RefSeq" id="XP_006812917.1">
    <property type="nucleotide sequence ID" value="XM_006812854.1"/>
</dbReference>
<sequence>MCKRRAKSLLFWPGMLSDLTDKITKCGVCQKYSRKQQKEPLKPQKTPTRPWKHTASNLFYFHCKDYLLIVDAYSGFFEVDMLEDTSSETVIKHIKRSFARHGIPETLLTDNGPQFTSRKFKDFSRKWTFTHKTSSPNYPRSNGLAERTVQTVKNLLKKAKEAGQCRIKDG</sequence>
<reference evidence="3 4" key="1">
    <citation type="submission" date="2025-05" db="UniProtKB">
        <authorList>
            <consortium name="RefSeq"/>
        </authorList>
    </citation>
    <scope>IDENTIFICATION</scope>
    <source>
        <tissue evidence="3 4">Testes</tissue>
    </source>
</reference>
<protein>
    <submittedName>
        <fullName evidence="3 4">Uncharacterized protein K02A2.6-like</fullName>
    </submittedName>
</protein>
<dbReference type="Proteomes" id="UP000694865">
    <property type="component" value="Unplaced"/>
</dbReference>
<dbReference type="Pfam" id="PF00665">
    <property type="entry name" value="rve"/>
    <property type="match status" value="1"/>
</dbReference>
<evidence type="ECO:0000259" key="1">
    <source>
        <dbReference type="PROSITE" id="PS50994"/>
    </source>
</evidence>
<dbReference type="RefSeq" id="XP_006819127.1">
    <property type="nucleotide sequence ID" value="XM_006819064.1"/>
</dbReference>
<dbReference type="GeneID" id="102803138"/>
<dbReference type="GeneID" id="102809646"/>
<gene>
    <name evidence="4" type="primary">LOC102809646</name>
    <name evidence="3" type="synonym">LOC102803138</name>
</gene>
<evidence type="ECO:0000313" key="2">
    <source>
        <dbReference type="Proteomes" id="UP000694865"/>
    </source>
</evidence>
<evidence type="ECO:0000313" key="4">
    <source>
        <dbReference type="RefSeq" id="XP_006819127.1"/>
    </source>
</evidence>
<dbReference type="SUPFAM" id="SSF53098">
    <property type="entry name" value="Ribonuclease H-like"/>
    <property type="match status" value="1"/>
</dbReference>
<dbReference type="PANTHER" id="PTHR37984">
    <property type="entry name" value="PROTEIN CBG26694"/>
    <property type="match status" value="1"/>
</dbReference>
<dbReference type="InterPro" id="IPR050951">
    <property type="entry name" value="Retrovirus_Pol_polyprotein"/>
</dbReference>
<evidence type="ECO:0000313" key="3">
    <source>
        <dbReference type="RefSeq" id="XP_006812917.1"/>
    </source>
</evidence>
<dbReference type="PANTHER" id="PTHR37984:SF8">
    <property type="entry name" value="CCHC-TYPE DOMAIN-CONTAINING PROTEIN"/>
    <property type="match status" value="1"/>
</dbReference>
<dbReference type="InterPro" id="IPR012337">
    <property type="entry name" value="RNaseH-like_sf"/>
</dbReference>
<keyword evidence="2" id="KW-1185">Reference proteome</keyword>
<proteinExistence type="predicted"/>
<accession>A0ABM0MGI6</accession>
<dbReference type="PROSITE" id="PS50994">
    <property type="entry name" value="INTEGRASE"/>
    <property type="match status" value="1"/>
</dbReference>
<dbReference type="Gene3D" id="3.30.420.10">
    <property type="entry name" value="Ribonuclease H-like superfamily/Ribonuclease H"/>
    <property type="match status" value="1"/>
</dbReference>
<name>A0ABM0MGI6_SACKO</name>
<organism evidence="2 4">
    <name type="scientific">Saccoglossus kowalevskii</name>
    <name type="common">Acorn worm</name>
    <dbReference type="NCBI Taxonomy" id="10224"/>
    <lineage>
        <taxon>Eukaryota</taxon>
        <taxon>Metazoa</taxon>
        <taxon>Hemichordata</taxon>
        <taxon>Enteropneusta</taxon>
        <taxon>Harrimaniidae</taxon>
        <taxon>Saccoglossus</taxon>
    </lineage>
</organism>